<feature type="region of interest" description="Disordered" evidence="12">
    <location>
        <begin position="297"/>
        <end position="329"/>
    </location>
</feature>
<dbReference type="GO" id="GO:0004930">
    <property type="term" value="F:G protein-coupled receptor activity"/>
    <property type="evidence" value="ECO:0007669"/>
    <property type="project" value="UniProtKB-KW"/>
</dbReference>
<name>A0A3Q0QSK4_AMPCI</name>
<feature type="transmembrane region" description="Helical" evidence="13">
    <location>
        <begin position="30"/>
        <end position="53"/>
    </location>
</feature>
<reference evidence="15" key="1">
    <citation type="submission" date="2025-08" db="UniProtKB">
        <authorList>
            <consortium name="Ensembl"/>
        </authorList>
    </citation>
    <scope>IDENTIFICATION</scope>
</reference>
<dbReference type="PRINTS" id="PR00242">
    <property type="entry name" value="DOPAMINER"/>
</dbReference>
<feature type="domain" description="G-protein coupled receptors family 1 profile" evidence="14">
    <location>
        <begin position="45"/>
        <end position="406"/>
    </location>
</feature>
<evidence type="ECO:0000256" key="5">
    <source>
        <dbReference type="ARBA" id="ARBA00023040"/>
    </source>
</evidence>
<comment type="similarity">
    <text evidence="11">Belongs to the G-protein coupled receptor 1 family.</text>
</comment>
<keyword evidence="4 13" id="KW-1133">Transmembrane helix</keyword>
<accession>A0A3Q0QSK4</accession>
<dbReference type="GO" id="GO:0007195">
    <property type="term" value="P:adenylate cyclase-inhibiting dopamine receptor signaling pathway"/>
    <property type="evidence" value="ECO:0007669"/>
    <property type="project" value="TreeGrafter"/>
</dbReference>
<keyword evidence="16" id="KW-1185">Reference proteome</keyword>
<evidence type="ECO:0000256" key="7">
    <source>
        <dbReference type="ARBA" id="ARBA00023157"/>
    </source>
</evidence>
<dbReference type="GO" id="GO:0051967">
    <property type="term" value="P:negative regulation of synaptic transmission, glutamatergic"/>
    <property type="evidence" value="ECO:0007669"/>
    <property type="project" value="TreeGrafter"/>
</dbReference>
<keyword evidence="6 13" id="KW-0472">Membrane</keyword>
<dbReference type="PANTHER" id="PTHR24248">
    <property type="entry name" value="ADRENERGIC RECEPTOR-RELATED G-PROTEIN COUPLED RECEPTOR"/>
    <property type="match status" value="1"/>
</dbReference>
<dbReference type="GO" id="GO:0098978">
    <property type="term" value="C:glutamatergic synapse"/>
    <property type="evidence" value="ECO:0007669"/>
    <property type="project" value="TreeGrafter"/>
</dbReference>
<dbReference type="GO" id="GO:0001591">
    <property type="term" value="F:dopamine neurotransmitter receptor activity, coupled via Gi/Go"/>
    <property type="evidence" value="ECO:0007669"/>
    <property type="project" value="TreeGrafter"/>
</dbReference>
<dbReference type="GO" id="GO:0051481">
    <property type="term" value="P:negative regulation of cytosolic calcium ion concentration"/>
    <property type="evidence" value="ECO:0007669"/>
    <property type="project" value="TreeGrafter"/>
</dbReference>
<feature type="compositionally biased region" description="Basic and acidic residues" evidence="12">
    <location>
        <begin position="313"/>
        <end position="329"/>
    </location>
</feature>
<dbReference type="PANTHER" id="PTHR24248:SF118">
    <property type="entry name" value="DOPAMINE RECEPTOR D2 LIKE ISOFORM X1"/>
    <property type="match status" value="1"/>
</dbReference>
<dbReference type="Pfam" id="PF00001">
    <property type="entry name" value="7tm_1"/>
    <property type="match status" value="1"/>
</dbReference>
<dbReference type="GO" id="GO:0043266">
    <property type="term" value="P:regulation of potassium ion transport"/>
    <property type="evidence" value="ECO:0007669"/>
    <property type="project" value="TreeGrafter"/>
</dbReference>
<dbReference type="SMART" id="SM01381">
    <property type="entry name" value="7TM_GPCR_Srsx"/>
    <property type="match status" value="1"/>
</dbReference>
<evidence type="ECO:0000256" key="4">
    <source>
        <dbReference type="ARBA" id="ARBA00022989"/>
    </source>
</evidence>
<evidence type="ECO:0000313" key="15">
    <source>
        <dbReference type="Ensembl" id="ENSACIP00000001133.1"/>
    </source>
</evidence>
<keyword evidence="9" id="KW-0325">Glycoprotein</keyword>
<dbReference type="FunFam" id="1.20.1070.10:FF:000086">
    <property type="entry name" value="Dopamine D2 receptor 2"/>
    <property type="match status" value="1"/>
</dbReference>
<dbReference type="GO" id="GO:0060158">
    <property type="term" value="P:phospholipase C-activating dopamine receptor signaling pathway"/>
    <property type="evidence" value="ECO:0007669"/>
    <property type="project" value="TreeGrafter"/>
</dbReference>
<evidence type="ECO:0000256" key="2">
    <source>
        <dbReference type="ARBA" id="ARBA00022475"/>
    </source>
</evidence>
<feature type="transmembrane region" description="Helical" evidence="13">
    <location>
        <begin position="186"/>
        <end position="213"/>
    </location>
</feature>
<evidence type="ECO:0000256" key="12">
    <source>
        <dbReference type="SAM" id="MobiDB-lite"/>
    </source>
</evidence>
<dbReference type="CDD" id="cd15053">
    <property type="entry name" value="7tmA_D2-like_dopamine_R"/>
    <property type="match status" value="1"/>
</dbReference>
<evidence type="ECO:0000259" key="14">
    <source>
        <dbReference type="PROSITE" id="PS50262"/>
    </source>
</evidence>
<dbReference type="SUPFAM" id="SSF81321">
    <property type="entry name" value="Family A G protein-coupled receptor-like"/>
    <property type="match status" value="1"/>
</dbReference>
<dbReference type="PROSITE" id="PS00237">
    <property type="entry name" value="G_PROTEIN_RECEP_F1_1"/>
    <property type="match status" value="1"/>
</dbReference>
<keyword evidence="10 11" id="KW-0807">Transducer</keyword>
<evidence type="ECO:0000256" key="10">
    <source>
        <dbReference type="ARBA" id="ARBA00023224"/>
    </source>
</evidence>
<evidence type="ECO:0000256" key="9">
    <source>
        <dbReference type="ARBA" id="ARBA00023180"/>
    </source>
</evidence>
<evidence type="ECO:0000256" key="3">
    <source>
        <dbReference type="ARBA" id="ARBA00022692"/>
    </source>
</evidence>
<reference evidence="15" key="2">
    <citation type="submission" date="2025-09" db="UniProtKB">
        <authorList>
            <consortium name="Ensembl"/>
        </authorList>
    </citation>
    <scope>IDENTIFICATION</scope>
</reference>
<comment type="subcellular location">
    <subcellularLocation>
        <location evidence="1">Cell membrane</location>
        <topology evidence="1">Multi-pass membrane protein</topology>
    </subcellularLocation>
</comment>
<dbReference type="InterPro" id="IPR000929">
    <property type="entry name" value="Dopamine_rcpt"/>
</dbReference>
<sequence length="423" mass="47155">TYLGFRPEYNDILYHRNVSSPSPSSPPYNFYAVLLVLLIFCVVFGNVLVCVAVSRERALQTTTNYLIVSLAVSDLLLATLVMPWGVYLEVVGEWRFSLIHCDILLTLDVMMCTASILNLCAISIDRYTAVAMPLLYNTRYSSRRRVAVMIAIVWFLSFAISCPLLFGLNNTANREGTTCSFADPAFVVYSSVASFYVPFIVTLLVYAQICVVLRKRGRRTAPPRRHGLLTQGGCTQPEDVKLCTLILRPASATPQRKKVVRTEQSLAPPPAPLASSHSGRPRISLSISVGPAPVLPSTVTRSALTPRPPTLEDGMRGREGWRERSGGREKWGISKERARGRLSQQKERKATQMLAIVLGVFIICWLPFFLTHVLKAHCRSCCISPSLYSAVTWLGYLNSAVNPVIYTTFNIEFRKAFIKILHC</sequence>
<keyword evidence="8 11" id="KW-0675">Receptor</keyword>
<dbReference type="AlphaFoldDB" id="A0A3Q0QSK4"/>
<evidence type="ECO:0000256" key="6">
    <source>
        <dbReference type="ARBA" id="ARBA00023136"/>
    </source>
</evidence>
<dbReference type="GO" id="GO:0042734">
    <property type="term" value="C:presynaptic membrane"/>
    <property type="evidence" value="ECO:0007669"/>
    <property type="project" value="TreeGrafter"/>
</dbReference>
<proteinExistence type="inferred from homology"/>
<dbReference type="PROSITE" id="PS50262">
    <property type="entry name" value="G_PROTEIN_RECEP_F1_2"/>
    <property type="match status" value="1"/>
</dbReference>
<dbReference type="InterPro" id="IPR017452">
    <property type="entry name" value="GPCR_Rhodpsn_7TM"/>
</dbReference>
<evidence type="ECO:0000256" key="1">
    <source>
        <dbReference type="ARBA" id="ARBA00004651"/>
    </source>
</evidence>
<dbReference type="PRINTS" id="PR00237">
    <property type="entry name" value="GPCRRHODOPSN"/>
</dbReference>
<dbReference type="InterPro" id="IPR000276">
    <property type="entry name" value="GPCR_Rhodpsn"/>
</dbReference>
<evidence type="ECO:0000256" key="8">
    <source>
        <dbReference type="ARBA" id="ARBA00023170"/>
    </source>
</evidence>
<keyword evidence="3 11" id="KW-0812">Transmembrane</keyword>
<dbReference type="Gene3D" id="1.20.1070.10">
    <property type="entry name" value="Rhodopsin 7-helix transmembrane proteins"/>
    <property type="match status" value="2"/>
</dbReference>
<dbReference type="Proteomes" id="UP000261340">
    <property type="component" value="Unplaced"/>
</dbReference>
<feature type="transmembrane region" description="Helical" evidence="13">
    <location>
        <begin position="104"/>
        <end position="125"/>
    </location>
</feature>
<dbReference type="GO" id="GO:0071875">
    <property type="term" value="P:adrenergic receptor signaling pathway"/>
    <property type="evidence" value="ECO:0007669"/>
    <property type="project" value="UniProtKB-ARBA"/>
</dbReference>
<keyword evidence="2" id="KW-1003">Cell membrane</keyword>
<feature type="region of interest" description="Disordered" evidence="12">
    <location>
        <begin position="254"/>
        <end position="280"/>
    </location>
</feature>
<evidence type="ECO:0000256" key="13">
    <source>
        <dbReference type="SAM" id="Phobius"/>
    </source>
</evidence>
<dbReference type="GeneTree" id="ENSGT00940000155539"/>
<evidence type="ECO:0000256" key="11">
    <source>
        <dbReference type="RuleBase" id="RU000688"/>
    </source>
</evidence>
<dbReference type="GO" id="GO:0014059">
    <property type="term" value="P:regulation of dopamine secretion"/>
    <property type="evidence" value="ECO:0007669"/>
    <property type="project" value="TreeGrafter"/>
</dbReference>
<protein>
    <submittedName>
        <fullName evidence="15">Dopamine receptor D2 like</fullName>
    </submittedName>
</protein>
<evidence type="ECO:0000313" key="16">
    <source>
        <dbReference type="Proteomes" id="UP000261340"/>
    </source>
</evidence>
<feature type="transmembrane region" description="Helical" evidence="13">
    <location>
        <begin position="353"/>
        <end position="374"/>
    </location>
</feature>
<organism evidence="15 16">
    <name type="scientific">Amphilophus citrinellus</name>
    <name type="common">Midas cichlid</name>
    <name type="synonym">Cichlasoma citrinellum</name>
    <dbReference type="NCBI Taxonomy" id="61819"/>
    <lineage>
        <taxon>Eukaryota</taxon>
        <taxon>Metazoa</taxon>
        <taxon>Chordata</taxon>
        <taxon>Craniata</taxon>
        <taxon>Vertebrata</taxon>
        <taxon>Euteleostomi</taxon>
        <taxon>Actinopterygii</taxon>
        <taxon>Neopterygii</taxon>
        <taxon>Teleostei</taxon>
        <taxon>Neoteleostei</taxon>
        <taxon>Acanthomorphata</taxon>
        <taxon>Ovalentaria</taxon>
        <taxon>Cichlomorphae</taxon>
        <taxon>Cichliformes</taxon>
        <taxon>Cichlidae</taxon>
        <taxon>New World cichlids</taxon>
        <taxon>Cichlasomatinae</taxon>
        <taxon>Heroini</taxon>
        <taxon>Amphilophus</taxon>
    </lineage>
</organism>
<keyword evidence="5 11" id="KW-0297">G-protein coupled receptor</keyword>
<keyword evidence="7" id="KW-1015">Disulfide bond</keyword>
<feature type="transmembrane region" description="Helical" evidence="13">
    <location>
        <begin position="65"/>
        <end position="84"/>
    </location>
</feature>
<dbReference type="Ensembl" id="ENSACIT00000001185.1">
    <property type="protein sequence ID" value="ENSACIP00000001133.1"/>
    <property type="gene ID" value="ENSACIG00000000929.1"/>
</dbReference>
<feature type="transmembrane region" description="Helical" evidence="13">
    <location>
        <begin position="146"/>
        <end position="166"/>
    </location>
</feature>